<keyword evidence="3 4" id="KW-0539">Nucleus</keyword>
<dbReference type="InterPro" id="IPR013921">
    <property type="entry name" value="Mediator_Med20"/>
</dbReference>
<dbReference type="OrthoDB" id="1854899at2759"/>
<comment type="function">
    <text evidence="4">Component of the Mediator complex, a coactivator involved in the regulated transcription of nearly all RNA polymerase II-dependent genes. Mediator functions as a bridge to convey information from gene-specific regulatory proteins to the basal RNA polymerase II transcription machinery. Mediator is recruited to promoters by direct interactions with regulatory proteins and serves as a scaffold for the assembly of a functional preinitiation complex with RNA polymerase II and the general transcription factors.</text>
</comment>
<keyword evidence="4" id="KW-0804">Transcription</keyword>
<evidence type="ECO:0000256" key="1">
    <source>
        <dbReference type="ARBA" id="ARBA00004123"/>
    </source>
</evidence>
<feature type="region of interest" description="Disordered" evidence="5">
    <location>
        <begin position="224"/>
        <end position="243"/>
    </location>
</feature>
<evidence type="ECO:0000256" key="4">
    <source>
        <dbReference type="RuleBase" id="RU364152"/>
    </source>
</evidence>
<dbReference type="AlphaFoldDB" id="A0A7C8MEL3"/>
<comment type="similarity">
    <text evidence="2 4">Belongs to the Mediator complex subunit 20 family.</text>
</comment>
<dbReference type="GO" id="GO:0016592">
    <property type="term" value="C:mediator complex"/>
    <property type="evidence" value="ECO:0007669"/>
    <property type="project" value="InterPro"/>
</dbReference>
<evidence type="ECO:0000313" key="7">
    <source>
        <dbReference type="Proteomes" id="UP000481861"/>
    </source>
</evidence>
<name>A0A7C8MEL3_9PLEO</name>
<evidence type="ECO:0000256" key="5">
    <source>
        <dbReference type="SAM" id="MobiDB-lite"/>
    </source>
</evidence>
<gene>
    <name evidence="4" type="primary">MED20</name>
    <name evidence="6" type="ORF">BDV95DRAFT_564222</name>
</gene>
<dbReference type="GO" id="GO:0006357">
    <property type="term" value="P:regulation of transcription by RNA polymerase II"/>
    <property type="evidence" value="ECO:0007669"/>
    <property type="project" value="InterPro"/>
</dbReference>
<comment type="caution">
    <text evidence="6">The sequence shown here is derived from an EMBL/GenBank/DDBJ whole genome shotgun (WGS) entry which is preliminary data.</text>
</comment>
<organism evidence="6 7">
    <name type="scientific">Massariosphaeria phaeospora</name>
    <dbReference type="NCBI Taxonomy" id="100035"/>
    <lineage>
        <taxon>Eukaryota</taxon>
        <taxon>Fungi</taxon>
        <taxon>Dikarya</taxon>
        <taxon>Ascomycota</taxon>
        <taxon>Pezizomycotina</taxon>
        <taxon>Dothideomycetes</taxon>
        <taxon>Pleosporomycetidae</taxon>
        <taxon>Pleosporales</taxon>
        <taxon>Pleosporales incertae sedis</taxon>
        <taxon>Massariosphaeria</taxon>
    </lineage>
</organism>
<dbReference type="Proteomes" id="UP000481861">
    <property type="component" value="Unassembled WGS sequence"/>
</dbReference>
<feature type="region of interest" description="Disordered" evidence="5">
    <location>
        <begin position="92"/>
        <end position="135"/>
    </location>
</feature>
<evidence type="ECO:0000256" key="2">
    <source>
        <dbReference type="ARBA" id="ARBA00010743"/>
    </source>
</evidence>
<protein>
    <recommendedName>
        <fullName evidence="4">Mediator of RNA polymerase II transcription subunit 20</fullName>
    </recommendedName>
    <alternativeName>
        <fullName evidence="4">Mediator complex subunit 20</fullName>
    </alternativeName>
</protein>
<reference evidence="6 7" key="1">
    <citation type="submission" date="2020-01" db="EMBL/GenBank/DDBJ databases">
        <authorList>
            <consortium name="DOE Joint Genome Institute"/>
            <person name="Haridas S."/>
            <person name="Albert R."/>
            <person name="Binder M."/>
            <person name="Bloem J."/>
            <person name="Labutti K."/>
            <person name="Salamov A."/>
            <person name="Andreopoulos B."/>
            <person name="Baker S.E."/>
            <person name="Barry K."/>
            <person name="Bills G."/>
            <person name="Bluhm B.H."/>
            <person name="Cannon C."/>
            <person name="Castanera R."/>
            <person name="Culley D.E."/>
            <person name="Daum C."/>
            <person name="Ezra D."/>
            <person name="Gonzalez J.B."/>
            <person name="Henrissat B."/>
            <person name="Kuo A."/>
            <person name="Liang C."/>
            <person name="Lipzen A."/>
            <person name="Lutzoni F."/>
            <person name="Magnuson J."/>
            <person name="Mondo S."/>
            <person name="Nolan M."/>
            <person name="Ohm R."/>
            <person name="Pangilinan J."/>
            <person name="Park H.-J.H."/>
            <person name="Ramirez L."/>
            <person name="Alfaro M."/>
            <person name="Sun H."/>
            <person name="Tritt A."/>
            <person name="Yoshinaga Y."/>
            <person name="Zwiers L.-H.L."/>
            <person name="Turgeon B.G."/>
            <person name="Goodwin S.B."/>
            <person name="Spatafora J.W."/>
            <person name="Crous P.W."/>
            <person name="Grigoriev I.V."/>
        </authorList>
    </citation>
    <scope>NUCLEOTIDE SEQUENCE [LARGE SCALE GENOMIC DNA]</scope>
    <source>
        <strain evidence="6 7">CBS 611.86</strain>
    </source>
</reference>
<dbReference type="EMBL" id="JAADJZ010000005">
    <property type="protein sequence ID" value="KAF2875061.1"/>
    <property type="molecule type" value="Genomic_DNA"/>
</dbReference>
<comment type="subcellular location">
    <subcellularLocation>
        <location evidence="1 4">Nucleus</location>
    </subcellularLocation>
</comment>
<sequence length="303" mass="32732">MKYSGLYFISNPGTSLDASLHVVNSLVNGLESHFPFATRQNPWSLIHRLLRSVPPPAAKPDAGNAPLPALTHQHVLGLSYLSQSQTYCYIQTSTSTPSSQPPHNQVVKGEPVSRAATPQPAHDAASSASSPGTIISIPTAQSESHIALLATHLSALWTFRQTLQIPQGITYHVGQFVIRVGEIRASRSGAQSGSVLSPGVVCCITTVAGTSDDIDGEGYETEFDSGHTSVTEDGRMEDEDEDENVDLDDAEKLIRGFWETLREGMDFGRAEVREVMMGKHGLKGNGQKEAVVRMWGEVLKLRG</sequence>
<feature type="compositionally biased region" description="Low complexity" evidence="5">
    <location>
        <begin position="92"/>
        <end position="102"/>
    </location>
</feature>
<comment type="subunit">
    <text evidence="4">Component of the Mediator complex.</text>
</comment>
<dbReference type="GO" id="GO:0003712">
    <property type="term" value="F:transcription coregulator activity"/>
    <property type="evidence" value="ECO:0007669"/>
    <property type="project" value="InterPro"/>
</dbReference>
<keyword evidence="4" id="KW-0805">Transcription regulation</keyword>
<dbReference type="Pfam" id="PF08612">
    <property type="entry name" value="Med20"/>
    <property type="match status" value="1"/>
</dbReference>
<evidence type="ECO:0000313" key="6">
    <source>
        <dbReference type="EMBL" id="KAF2875061.1"/>
    </source>
</evidence>
<keyword evidence="7" id="KW-1185">Reference proteome</keyword>
<accession>A0A7C8MEL3</accession>
<proteinExistence type="inferred from homology"/>
<evidence type="ECO:0000256" key="3">
    <source>
        <dbReference type="ARBA" id="ARBA00023242"/>
    </source>
</evidence>
<keyword evidence="4" id="KW-0010">Activator</keyword>